<dbReference type="Proteomes" id="UP001519288">
    <property type="component" value="Unassembled WGS sequence"/>
</dbReference>
<evidence type="ECO:0000313" key="2">
    <source>
        <dbReference type="Proteomes" id="UP001519288"/>
    </source>
</evidence>
<evidence type="ECO:0008006" key="3">
    <source>
        <dbReference type="Google" id="ProtNLM"/>
    </source>
</evidence>
<organism evidence="1 2">
    <name type="scientific">Paenibacillus shirakamiensis</name>
    <dbReference type="NCBI Taxonomy" id="1265935"/>
    <lineage>
        <taxon>Bacteria</taxon>
        <taxon>Bacillati</taxon>
        <taxon>Bacillota</taxon>
        <taxon>Bacilli</taxon>
        <taxon>Bacillales</taxon>
        <taxon>Paenibacillaceae</taxon>
        <taxon>Paenibacillus</taxon>
    </lineage>
</organism>
<reference evidence="1 2" key="1">
    <citation type="submission" date="2021-03" db="EMBL/GenBank/DDBJ databases">
        <title>Genomic Encyclopedia of Type Strains, Phase IV (KMG-IV): sequencing the most valuable type-strain genomes for metagenomic binning, comparative biology and taxonomic classification.</title>
        <authorList>
            <person name="Goeker M."/>
        </authorList>
    </citation>
    <scope>NUCLEOTIDE SEQUENCE [LARGE SCALE GENOMIC DNA]</scope>
    <source>
        <strain evidence="1 2">DSM 26806</strain>
    </source>
</reference>
<name>A0ABS4JFS4_9BACL</name>
<gene>
    <name evidence="1" type="ORF">J2Z69_001585</name>
</gene>
<keyword evidence="2" id="KW-1185">Reference proteome</keyword>
<evidence type="ECO:0000313" key="1">
    <source>
        <dbReference type="EMBL" id="MBP2000554.1"/>
    </source>
</evidence>
<accession>A0ABS4JFS4</accession>
<dbReference type="EMBL" id="JAGGLD010000002">
    <property type="protein sequence ID" value="MBP2000554.1"/>
    <property type="molecule type" value="Genomic_DNA"/>
</dbReference>
<sequence>MTVFLIMIFAVIFAFVAVLIDYARIAALQNQAEQISNAAVRSVMSAYDPNLAEKYGLFAYGGTNESYILSKVLQEQSNLSSRSDDLPILRAKVASSSLELSRPVGLYPIFIQQVREQMKYKAPINLTLEIVNKFKPMSNVMKEASSTVNVMGKLQKLYDKREAKLDEVLANQRQAMVSAKNASGWNAVHGERNPSNSGLGLSVQTAADAAAHYDEYCTKISEDGGKLPKDQIYQAEIQSYRQSVSQTFSSLASDLVRAQGAHPQHVMVAESSLKDAKILNEQMKQVIEESKNRAVDAKYNQVGAEGEDEAGGSTEISKIRNMTDALVIPDTLWKQIEDHLTEQKVSFNRLQHSLLQTRSKETTLLNPGNSSADIQSTISLAASEADNYLHTFFDSGAQNLIQQEEQSLKSYRAYDDARKKTEQEAKVKLGNALSIVKGLSNASNSFKEKQGEFNTLDSYYLNNKKLNANGGSDSLSEAAIGPQEHDPYQSVSESMSGMDQLYDSFSSLIQGMSDRAFQTEYAAEYFNPFDITRLKEFAKGGSIRTIGNEFGPKQQELEYVLYGFQNPTGNIAAAYGEIFAARLAVRTMEGLIKNTSAGNPLLILAMALLYGIEHALLDMIRLCEKGSIQLSDYLKVELSYRDFLRTFMLMQGGSESRISRMLALIRMNTGVNPDEQPSYISGEVSLAMPVWFLPGIAKLMQSSGVLSGIVEGNKYYAVKQADYSY</sequence>
<comment type="caution">
    <text evidence="1">The sequence shown here is derived from an EMBL/GenBank/DDBJ whole genome shotgun (WGS) entry which is preliminary data.</text>
</comment>
<protein>
    <recommendedName>
        <fullName evidence="3">Flp pilus-assembly TadG-like N-terminal domain-containing protein</fullName>
    </recommendedName>
</protein>
<proteinExistence type="predicted"/>